<comment type="similarity">
    <text evidence="2 8">Belongs to the Mediator complex subunit 13 family.</text>
</comment>
<evidence type="ECO:0000313" key="13">
    <source>
        <dbReference type="Proteomes" id="UP000076727"/>
    </source>
</evidence>
<evidence type="ECO:0000256" key="9">
    <source>
        <dbReference type="SAM" id="MobiDB-lite"/>
    </source>
</evidence>
<evidence type="ECO:0000256" key="1">
    <source>
        <dbReference type="ARBA" id="ARBA00004123"/>
    </source>
</evidence>
<dbReference type="STRING" id="1314783.A0A165NI06"/>
<feature type="region of interest" description="Disordered" evidence="9">
    <location>
        <begin position="1487"/>
        <end position="1511"/>
    </location>
</feature>
<protein>
    <recommendedName>
        <fullName evidence="8">Mediator of RNA polymerase II transcription subunit 13</fullName>
    </recommendedName>
    <alternativeName>
        <fullName evidence="8">Mediator complex subunit 13</fullName>
    </alternativeName>
</protein>
<dbReference type="OrthoDB" id="103819at2759"/>
<dbReference type="GO" id="GO:0016592">
    <property type="term" value="C:mediator complex"/>
    <property type="evidence" value="ECO:0007669"/>
    <property type="project" value="InterPro"/>
</dbReference>
<keyword evidence="7 8" id="KW-0539">Nucleus</keyword>
<feature type="domain" description="Mediator complex subunit Med13 N-terminal" evidence="11">
    <location>
        <begin position="30"/>
        <end position="371"/>
    </location>
</feature>
<keyword evidence="5 8" id="KW-0010">Activator</keyword>
<comment type="function">
    <text evidence="8">Component of the SRB8-11 complex. The SRB8-11 complex is a regulatory module of the Mediator complex which is itself involved in regulation of basal and activated RNA polymerase II-dependent transcription. The SRB8-11 complex may be involved in the transcriptional repression of a subset of genes regulated by Mediator. It may inhibit the association of the Mediator complex with RNA polymerase II to form the holoenzyme complex.</text>
</comment>
<dbReference type="Pfam" id="PF06333">
    <property type="entry name" value="Med13_C"/>
    <property type="match status" value="1"/>
</dbReference>
<dbReference type="PANTHER" id="PTHR48125">
    <property type="entry name" value="LP07818P1"/>
    <property type="match status" value="1"/>
</dbReference>
<dbReference type="InterPro" id="IPR009401">
    <property type="entry name" value="Med13_C"/>
</dbReference>
<feature type="region of interest" description="Disordered" evidence="9">
    <location>
        <begin position="514"/>
        <end position="560"/>
    </location>
</feature>
<dbReference type="PANTHER" id="PTHR48125:SF12">
    <property type="entry name" value="AT HOOK TRANSCRIPTION FACTOR FAMILY-RELATED"/>
    <property type="match status" value="1"/>
</dbReference>
<evidence type="ECO:0000256" key="6">
    <source>
        <dbReference type="ARBA" id="ARBA00023163"/>
    </source>
</evidence>
<feature type="compositionally biased region" description="Acidic residues" evidence="9">
    <location>
        <begin position="936"/>
        <end position="958"/>
    </location>
</feature>
<accession>A0A165NI06</accession>
<dbReference type="Proteomes" id="UP000076727">
    <property type="component" value="Unassembled WGS sequence"/>
</dbReference>
<comment type="subunit">
    <text evidence="8">Component of the SRB8-11 complex, which itself associates with the Mediator complex.</text>
</comment>
<keyword evidence="6 8" id="KW-0804">Transcription</keyword>
<evidence type="ECO:0000256" key="8">
    <source>
        <dbReference type="RuleBase" id="RU364134"/>
    </source>
</evidence>
<feature type="compositionally biased region" description="Pro residues" evidence="9">
    <location>
        <begin position="791"/>
        <end position="801"/>
    </location>
</feature>
<reference evidence="12 13" key="1">
    <citation type="journal article" date="2016" name="Mol. Biol. Evol.">
        <title>Comparative Genomics of Early-Diverging Mushroom-Forming Fungi Provides Insights into the Origins of Lignocellulose Decay Capabilities.</title>
        <authorList>
            <person name="Nagy L.G."/>
            <person name="Riley R."/>
            <person name="Tritt A."/>
            <person name="Adam C."/>
            <person name="Daum C."/>
            <person name="Floudas D."/>
            <person name="Sun H."/>
            <person name="Yadav J.S."/>
            <person name="Pangilinan J."/>
            <person name="Larsson K.H."/>
            <person name="Matsuura K."/>
            <person name="Barry K."/>
            <person name="Labutti K."/>
            <person name="Kuo R."/>
            <person name="Ohm R.A."/>
            <person name="Bhattacharya S.S."/>
            <person name="Shirouzu T."/>
            <person name="Yoshinaga Y."/>
            <person name="Martin F.M."/>
            <person name="Grigoriev I.V."/>
            <person name="Hibbett D.S."/>
        </authorList>
    </citation>
    <scope>NUCLEOTIDE SEQUENCE [LARGE SCALE GENOMIC DNA]</scope>
    <source>
        <strain evidence="12 13">L-15889</strain>
    </source>
</reference>
<evidence type="ECO:0000256" key="3">
    <source>
        <dbReference type="ARBA" id="ARBA00022491"/>
    </source>
</evidence>
<gene>
    <name evidence="12" type="ORF">DAEQUDRAFT_729591</name>
</gene>
<evidence type="ECO:0000259" key="11">
    <source>
        <dbReference type="Pfam" id="PF11597"/>
    </source>
</evidence>
<dbReference type="Pfam" id="PF11597">
    <property type="entry name" value="Med13_N"/>
    <property type="match status" value="1"/>
</dbReference>
<dbReference type="GO" id="GO:0006357">
    <property type="term" value="P:regulation of transcription by RNA polymerase II"/>
    <property type="evidence" value="ECO:0007669"/>
    <property type="project" value="InterPro"/>
</dbReference>
<dbReference type="GO" id="GO:0003712">
    <property type="term" value="F:transcription coregulator activity"/>
    <property type="evidence" value="ECO:0007669"/>
    <property type="project" value="InterPro"/>
</dbReference>
<evidence type="ECO:0000256" key="4">
    <source>
        <dbReference type="ARBA" id="ARBA00023015"/>
    </source>
</evidence>
<sequence>MATAKPPLASQDNTGSTFLAQFPPHISPESSVLASAIALPQYPLIAYAVFSGGPSTRADNLNCIEHARRKVLMQNSGPDILDSLIPAVHISMDSSALYVFAFGSSDRTSEAQGALAALQFDDLARVESSTFQPSSVYPCSAACSTQDIPCSECLNPAHPRVGSSSAHLLPRQSLRLPFYYLLNAVRDRLIDDITEASRHARTHRPAIRYKDGFLLGPSPASSEWSAGWEHPKPSRPLIYSSLEVQLSHHCSRAQLLIHPVLRPTFYLPLCKTSPLPPGAPILLLPYGVPAYYLSTYAGPTSALTSQFQDALMGLGAGDWTGDGLSSAPRDDSRTIQSPTYVIAWLPVQNKQGEDKGMPIIWPLRLCLSYHPSSPSPHARTPLSYIPELPAQLQASPPPPVPAVPATFASGKADATSATSNSRDGTPLQGPGEPPEQGLPPATITRRAAAQRPSTTVDSVRAFRGMTLVSTPSTRSLQMVVSEVSGYVDSVAKERERERERMKREKENANIRARTNSFSGAPVALSPPQPDAEAAQHHRTAEELQPVVELGPPGRSTPAPVTDIPMEQDVDLLFLSSQESSTDSLFSPAEGVSPSSTGDAEPVIDETMVGTGPENIATPPMQLDSSIEVPQDGLATFDSFAGFGDNMNGWASSSSSDFMAVDMGLGTDFGMGTFGSSRSGAGVVGDFDMDDGLGVFTDDDFSFFDAPSVQSRASAPLVTASVDSAIKAGEGLTPTAGPAPLGFPPLRVSDGALSSGPGPPSAVFSNRSPWPQTHIPDSSTPRLLSTAADLPSPAPDLIPPSPTKSASTQSAPATPRVLIADVQDGAVQQKGRYLGIGPSIFDPISFAPGHRSADSKYVFGKFALPSPPDSEDRAENVNFSANGNWMLKYNAATDPRIGMMKKLVGVKRKGLDYARSNTVPAWMRGDEGWESTASSPGDDDEPKSDSESEDEELLVDDEGPASALRSSTPPPSYLPLGPTLLQTRFHHGRLLPLSAPLKPPGSAVDMTAGGPLPASAPTPVSPAAVLGATSEKSRSLEAAVQILVKEVVENNIWADTWRANAAASSMSLKPPYEVWQTDVERVDRLLESVKGSLSPVDLARYFSPALGDGVGDAVSLYTLEPPMLTIGKSDALVQVFPTALRFWEKLGLRPRPGSKDVTAFAFFERSDGRNEEEIGQWLSKISVIYTAKNYGMHVAGTAAMCSKAGLVPVQFDSFKKTLAKFASGLPASAETAYVFYIVTPPTIVTPDSPLLRQLFSAVKRCTKTYPDLRVLYHFVPEALPAGALADSRFNREGLEVFVGAVYDRLLQPVERPVSEQLIMHTEPTRAYFQAPAFSLACALPSRKSLRQHNPITVAFTPESRPSSLDLVNRHMLFHVGYSVTPCKRWLLAAGVDERGDSHEFGAWLLPDEAVDASIVRQVWSFARNCTARVSVEWRLAVAKLGPMGGMELNAWIHHLDSTVVNGPETLPIRVMLLTVENQRSLTFLAPLDRRRPPSSLHPTRVSSTRSPPRGSSGHVFADTATATYAVFPPARASCSPTLSFDFMSGVFPGSLDLPFIQDAEDEGPPAYERLAMRGLARSLLINVPAGTDYTSINSIEIVQLHSACSRTSTSHARYSAEDDAMVVDEGQAQCLGDMNAEDARMLRDVTHNYHALAVLAQARWQPRDAPGLPLHLSALDAMKIALTGGSAGVS</sequence>
<evidence type="ECO:0000256" key="5">
    <source>
        <dbReference type="ARBA" id="ARBA00023159"/>
    </source>
</evidence>
<feature type="region of interest" description="Disordered" evidence="9">
    <location>
        <begin position="390"/>
        <end position="440"/>
    </location>
</feature>
<feature type="region of interest" description="Disordered" evidence="9">
    <location>
        <begin position="730"/>
        <end position="811"/>
    </location>
</feature>
<evidence type="ECO:0000259" key="10">
    <source>
        <dbReference type="Pfam" id="PF06333"/>
    </source>
</evidence>
<dbReference type="InterPro" id="IPR021643">
    <property type="entry name" value="Mediator_Med13_N"/>
</dbReference>
<evidence type="ECO:0000256" key="7">
    <source>
        <dbReference type="ARBA" id="ARBA00023242"/>
    </source>
</evidence>
<evidence type="ECO:0000313" key="12">
    <source>
        <dbReference type="EMBL" id="KZT66995.1"/>
    </source>
</evidence>
<feature type="compositionally biased region" description="Low complexity" evidence="9">
    <location>
        <begin position="1497"/>
        <end position="1511"/>
    </location>
</feature>
<proteinExistence type="inferred from homology"/>
<organism evidence="12 13">
    <name type="scientific">Daedalea quercina L-15889</name>
    <dbReference type="NCBI Taxonomy" id="1314783"/>
    <lineage>
        <taxon>Eukaryota</taxon>
        <taxon>Fungi</taxon>
        <taxon>Dikarya</taxon>
        <taxon>Basidiomycota</taxon>
        <taxon>Agaricomycotina</taxon>
        <taxon>Agaricomycetes</taxon>
        <taxon>Polyporales</taxon>
        <taxon>Fomitopsis</taxon>
    </lineage>
</organism>
<keyword evidence="13" id="KW-1185">Reference proteome</keyword>
<keyword evidence="3 8" id="KW-0678">Repressor</keyword>
<feature type="region of interest" description="Disordered" evidence="9">
    <location>
        <begin position="580"/>
        <end position="601"/>
    </location>
</feature>
<comment type="subcellular location">
    <subcellularLocation>
        <location evidence="1 8">Nucleus</location>
    </subcellularLocation>
</comment>
<feature type="region of interest" description="Disordered" evidence="9">
    <location>
        <begin position="923"/>
        <end position="978"/>
    </location>
</feature>
<feature type="domain" description="Mediator complex subunit Med13 C-terminal" evidence="10">
    <location>
        <begin position="1329"/>
        <end position="1674"/>
    </location>
</feature>
<evidence type="ECO:0000256" key="2">
    <source>
        <dbReference type="ARBA" id="ARBA00009354"/>
    </source>
</evidence>
<keyword evidence="4 8" id="KW-0805">Transcription regulation</keyword>
<name>A0A165NI06_9APHY</name>
<dbReference type="EMBL" id="KV429081">
    <property type="protein sequence ID" value="KZT66995.1"/>
    <property type="molecule type" value="Genomic_DNA"/>
</dbReference>
<feature type="compositionally biased region" description="Polar residues" evidence="9">
    <location>
        <begin position="762"/>
        <end position="781"/>
    </location>
</feature>